<evidence type="ECO:0000256" key="4">
    <source>
        <dbReference type="PROSITE-ProRule" id="PRU00335"/>
    </source>
</evidence>
<dbReference type="PROSITE" id="PS50977">
    <property type="entry name" value="HTH_TETR_2"/>
    <property type="match status" value="1"/>
</dbReference>
<dbReference type="Proteomes" id="UP000613840">
    <property type="component" value="Unassembled WGS sequence"/>
</dbReference>
<reference evidence="6" key="1">
    <citation type="journal article" date="2014" name="Int. J. Syst. Evol. Microbiol.">
        <title>Complete genome sequence of Corynebacterium casei LMG S-19264T (=DSM 44701T), isolated from a smear-ripened cheese.</title>
        <authorList>
            <consortium name="US DOE Joint Genome Institute (JGI-PGF)"/>
            <person name="Walter F."/>
            <person name="Albersmeier A."/>
            <person name="Kalinowski J."/>
            <person name="Ruckert C."/>
        </authorList>
    </citation>
    <scope>NUCLEOTIDE SEQUENCE</scope>
    <source>
        <strain evidence="6">CGMCC 4.7306</strain>
    </source>
</reference>
<evidence type="ECO:0000313" key="7">
    <source>
        <dbReference type="Proteomes" id="UP000613840"/>
    </source>
</evidence>
<keyword evidence="7" id="KW-1185">Reference proteome</keyword>
<sequence>MARRNRGPAAAAANRESILSAARRLFAERGYDVPLSAIAKGAGVGQGVLYRHFPTRLDLAFAVFEDHFQQYAMTAALPGPDAFCLLWRGLVDNLIAETAFIDMVSDARKTRVEYDGARRLIDLLADPLRRAVEAGLVPTDVTVEEVMLSIRMAYGIVRTAEAETTPDDLRTTILDAFPRLRCNDA</sequence>
<keyword evidence="1" id="KW-0805">Transcription regulation</keyword>
<dbReference type="SUPFAM" id="SSF48498">
    <property type="entry name" value="Tetracyclin repressor-like, C-terminal domain"/>
    <property type="match status" value="1"/>
</dbReference>
<evidence type="ECO:0000256" key="1">
    <source>
        <dbReference type="ARBA" id="ARBA00023015"/>
    </source>
</evidence>
<keyword evidence="3" id="KW-0804">Transcription</keyword>
<name>A0A917W7T9_9ACTN</name>
<accession>A0A917W7T9</accession>
<comment type="caution">
    <text evidence="6">The sequence shown here is derived from an EMBL/GenBank/DDBJ whole genome shotgun (WGS) entry which is preliminary data.</text>
</comment>
<evidence type="ECO:0000256" key="2">
    <source>
        <dbReference type="ARBA" id="ARBA00023125"/>
    </source>
</evidence>
<reference evidence="6" key="2">
    <citation type="submission" date="2020-09" db="EMBL/GenBank/DDBJ databases">
        <authorList>
            <person name="Sun Q."/>
            <person name="Zhou Y."/>
        </authorList>
    </citation>
    <scope>NUCLEOTIDE SEQUENCE</scope>
    <source>
        <strain evidence="6">CGMCC 4.7306</strain>
    </source>
</reference>
<protein>
    <recommendedName>
        <fullName evidence="5">HTH tetR-type domain-containing protein</fullName>
    </recommendedName>
</protein>
<dbReference type="InterPro" id="IPR009057">
    <property type="entry name" value="Homeodomain-like_sf"/>
</dbReference>
<feature type="domain" description="HTH tetR-type" evidence="5">
    <location>
        <begin position="12"/>
        <end position="71"/>
    </location>
</feature>
<evidence type="ECO:0000259" key="5">
    <source>
        <dbReference type="PROSITE" id="PS50977"/>
    </source>
</evidence>
<evidence type="ECO:0000256" key="3">
    <source>
        <dbReference type="ARBA" id="ARBA00023163"/>
    </source>
</evidence>
<gene>
    <name evidence="6" type="ORF">GCM10011575_35220</name>
</gene>
<dbReference type="AlphaFoldDB" id="A0A917W7T9"/>
<feature type="DNA-binding region" description="H-T-H motif" evidence="4">
    <location>
        <begin position="34"/>
        <end position="53"/>
    </location>
</feature>
<evidence type="ECO:0000313" key="6">
    <source>
        <dbReference type="EMBL" id="GGL73826.1"/>
    </source>
</evidence>
<dbReference type="PRINTS" id="PR00455">
    <property type="entry name" value="HTHTETR"/>
</dbReference>
<dbReference type="InterPro" id="IPR050109">
    <property type="entry name" value="HTH-type_TetR-like_transc_reg"/>
</dbReference>
<dbReference type="InterPro" id="IPR036271">
    <property type="entry name" value="Tet_transcr_reg_TetR-rel_C_sf"/>
</dbReference>
<dbReference type="GO" id="GO:0003700">
    <property type="term" value="F:DNA-binding transcription factor activity"/>
    <property type="evidence" value="ECO:0007669"/>
    <property type="project" value="TreeGrafter"/>
</dbReference>
<dbReference type="GO" id="GO:0000976">
    <property type="term" value="F:transcription cis-regulatory region binding"/>
    <property type="evidence" value="ECO:0007669"/>
    <property type="project" value="TreeGrafter"/>
</dbReference>
<dbReference type="EMBL" id="BMMZ01000009">
    <property type="protein sequence ID" value="GGL73826.1"/>
    <property type="molecule type" value="Genomic_DNA"/>
</dbReference>
<proteinExistence type="predicted"/>
<dbReference type="SUPFAM" id="SSF46689">
    <property type="entry name" value="Homeodomain-like"/>
    <property type="match status" value="1"/>
</dbReference>
<dbReference type="PANTHER" id="PTHR30055:SF234">
    <property type="entry name" value="HTH-TYPE TRANSCRIPTIONAL REGULATOR BETI"/>
    <property type="match status" value="1"/>
</dbReference>
<dbReference type="Gene3D" id="1.10.357.10">
    <property type="entry name" value="Tetracycline Repressor, domain 2"/>
    <property type="match status" value="1"/>
</dbReference>
<dbReference type="PANTHER" id="PTHR30055">
    <property type="entry name" value="HTH-TYPE TRANSCRIPTIONAL REGULATOR RUTR"/>
    <property type="match status" value="1"/>
</dbReference>
<organism evidence="6 7">
    <name type="scientific">Microlunatus endophyticus</name>
    <dbReference type="NCBI Taxonomy" id="1716077"/>
    <lineage>
        <taxon>Bacteria</taxon>
        <taxon>Bacillati</taxon>
        <taxon>Actinomycetota</taxon>
        <taxon>Actinomycetes</taxon>
        <taxon>Propionibacteriales</taxon>
        <taxon>Propionibacteriaceae</taxon>
        <taxon>Microlunatus</taxon>
    </lineage>
</organism>
<dbReference type="Pfam" id="PF00440">
    <property type="entry name" value="TetR_N"/>
    <property type="match status" value="1"/>
</dbReference>
<keyword evidence="2 4" id="KW-0238">DNA-binding</keyword>
<dbReference type="InterPro" id="IPR001647">
    <property type="entry name" value="HTH_TetR"/>
</dbReference>